<dbReference type="InterPro" id="IPR009703">
    <property type="entry name" value="Selenoprotein_S"/>
</dbReference>
<protein>
    <recommendedName>
        <fullName evidence="4">Selenoprotein S</fullName>
    </recommendedName>
</protein>
<dbReference type="GO" id="GO:0030970">
    <property type="term" value="P:retrograde protein transport, ER to cytosol"/>
    <property type="evidence" value="ECO:0007669"/>
    <property type="project" value="TreeGrafter"/>
</dbReference>
<evidence type="ECO:0000256" key="10">
    <source>
        <dbReference type="ARBA" id="ARBA00023136"/>
    </source>
</evidence>
<dbReference type="AlphaFoldDB" id="A0A643C1M9"/>
<evidence type="ECO:0000256" key="1">
    <source>
        <dbReference type="ARBA" id="ARBA00004389"/>
    </source>
</evidence>
<organism evidence="14 15">
    <name type="scientific">Balaenoptera physalus</name>
    <name type="common">Fin whale</name>
    <name type="synonym">Balaena physalus</name>
    <dbReference type="NCBI Taxonomy" id="9770"/>
    <lineage>
        <taxon>Eukaryota</taxon>
        <taxon>Metazoa</taxon>
        <taxon>Chordata</taxon>
        <taxon>Craniata</taxon>
        <taxon>Vertebrata</taxon>
        <taxon>Euteleostomi</taxon>
        <taxon>Mammalia</taxon>
        <taxon>Eutheria</taxon>
        <taxon>Laurasiatheria</taxon>
        <taxon>Artiodactyla</taxon>
        <taxon>Whippomorpha</taxon>
        <taxon>Cetacea</taxon>
        <taxon>Mysticeti</taxon>
        <taxon>Balaenopteridae</taxon>
        <taxon>Balaenoptera</taxon>
    </lineage>
</organism>
<reference evidence="14 15" key="1">
    <citation type="journal article" date="2019" name="PLoS ONE">
        <title>Genomic analyses reveal an absence of contemporary introgressive admixture between fin whales and blue whales, despite known hybrids.</title>
        <authorList>
            <person name="Westbury M.V."/>
            <person name="Petersen B."/>
            <person name="Lorenzen E.D."/>
        </authorList>
    </citation>
    <scope>NUCLEOTIDE SEQUENCE [LARGE SCALE GENOMIC DNA]</scope>
    <source>
        <strain evidence="14">FinWhale-01</strain>
    </source>
</reference>
<feature type="region of interest" description="Disordered" evidence="12">
    <location>
        <begin position="418"/>
        <end position="452"/>
    </location>
</feature>
<dbReference type="GO" id="GO:0036513">
    <property type="term" value="C:Derlin-1 retrotranslocation complex"/>
    <property type="evidence" value="ECO:0007669"/>
    <property type="project" value="TreeGrafter"/>
</dbReference>
<keyword evidence="6 13" id="KW-0812">Transmembrane</keyword>
<dbReference type="Proteomes" id="UP000437017">
    <property type="component" value="Unassembled WGS sequence"/>
</dbReference>
<evidence type="ECO:0000256" key="6">
    <source>
        <dbReference type="ARBA" id="ARBA00022692"/>
    </source>
</evidence>
<evidence type="ECO:0000256" key="13">
    <source>
        <dbReference type="SAM" id="Phobius"/>
    </source>
</evidence>
<feature type="region of interest" description="Disordered" evidence="12">
    <location>
        <begin position="228"/>
        <end position="272"/>
    </location>
</feature>
<evidence type="ECO:0000256" key="11">
    <source>
        <dbReference type="ARBA" id="ARBA00025348"/>
    </source>
</evidence>
<comment type="caution">
    <text evidence="14">The sequence shown here is derived from an EMBL/GenBank/DDBJ whole genome shotgun (WGS) entry which is preliminary data.</text>
</comment>
<evidence type="ECO:0000256" key="2">
    <source>
        <dbReference type="ARBA" id="ARBA00004496"/>
    </source>
</evidence>
<dbReference type="OrthoDB" id="75792at2759"/>
<feature type="compositionally biased region" description="Low complexity" evidence="12">
    <location>
        <begin position="257"/>
        <end position="267"/>
    </location>
</feature>
<sequence>PKERPSPNQKHKQLVGLHVGPIALQHRQELRMQHLRRVASVLRDSALRSPEAMGEEPELRATQLHGPGHRDQARAAPSPDLRKRPSCGEARREGDGRSENAYCHRLSRGRAGEGGTRCGIEEPRPPYLPCRHIEFLQDARASEKPPQSKETIIFRNLGANRRWKPQWYLSVALVLVKAVAMAARSEVTPAAAGEGSLQLGGADLGCNPQRLGIANLPSSVAQCARSKGLGANPVSRRPQPPATSVSNQCKGKHSIRSRLGSQSGSRQTTQCAAGGGAPLRAQLALPFPDRSLPPPFGHALAAIGRVSGPGRDAIGRDDGTPAPDVPRVLGSLLATYGWYIVFSCILLYVVFQKLSTRLRALRQRQLDRAAAALEPDIVVKRQEALAAARLKMQDELNAQVEKHKEKLRQLEEEKRRQKIEMWDSMQEGKSYKGNTRKPQSSQNENLTESPCGEEVTTLCLVKEVEPAPGDLDAEVHRLVDEAKNLVSVAFDTSKMNP</sequence>
<comment type="subcellular location">
    <subcellularLocation>
        <location evidence="2">Cytoplasm</location>
    </subcellularLocation>
    <subcellularLocation>
        <location evidence="1">Endoplasmic reticulum membrane</location>
        <topology evidence="1">Single-pass membrane protein</topology>
    </subcellularLocation>
</comment>
<feature type="transmembrane region" description="Helical" evidence="13">
    <location>
        <begin position="336"/>
        <end position="354"/>
    </location>
</feature>
<dbReference type="PANTHER" id="PTHR28621">
    <property type="entry name" value="SELENOPROTEIN S"/>
    <property type="match status" value="1"/>
</dbReference>
<keyword evidence="15" id="KW-1185">Reference proteome</keyword>
<keyword evidence="7" id="KW-0256">Endoplasmic reticulum</keyword>
<feature type="non-terminal residue" evidence="14">
    <location>
        <position position="1"/>
    </location>
</feature>
<dbReference type="GO" id="GO:0030968">
    <property type="term" value="P:endoplasmic reticulum unfolded protein response"/>
    <property type="evidence" value="ECO:0007669"/>
    <property type="project" value="TreeGrafter"/>
</dbReference>
<evidence type="ECO:0000256" key="4">
    <source>
        <dbReference type="ARBA" id="ARBA00020493"/>
    </source>
</evidence>
<dbReference type="Gene3D" id="6.10.250.2950">
    <property type="match status" value="1"/>
</dbReference>
<evidence type="ECO:0000256" key="5">
    <source>
        <dbReference type="ARBA" id="ARBA00022490"/>
    </source>
</evidence>
<comment type="similarity">
    <text evidence="3">Belongs to the selenoprotein S family.</text>
</comment>
<evidence type="ECO:0000313" key="14">
    <source>
        <dbReference type="EMBL" id="KAB0394171.1"/>
    </source>
</evidence>
<keyword evidence="8" id="KW-0712">Selenocysteine</keyword>
<feature type="compositionally biased region" description="Basic and acidic residues" evidence="12">
    <location>
        <begin position="89"/>
        <end position="98"/>
    </location>
</feature>
<keyword evidence="10 13" id="KW-0472">Membrane</keyword>
<evidence type="ECO:0000256" key="9">
    <source>
        <dbReference type="ARBA" id="ARBA00022989"/>
    </source>
</evidence>
<comment type="function">
    <text evidence="11">Involved in the degradation process of misfolded endoplasmic reticulum (ER) luminal proteins. Participates in the transfer of misfolded proteins from the ER to the cytosol, where they are destroyed by the proteasome in a ubiquitin-dependent manner. Probably acts by serving as a linker between DERL1, which mediates the retrotranslocation of misfolded proteins into the cytosol, and the ATPase complex VCP, which mediates the translocation and ubiquitination.</text>
</comment>
<feature type="region of interest" description="Disordered" evidence="12">
    <location>
        <begin position="47"/>
        <end position="101"/>
    </location>
</feature>
<name>A0A643C1M9_BALPH</name>
<keyword evidence="5" id="KW-0963">Cytoplasm</keyword>
<evidence type="ECO:0000256" key="7">
    <source>
        <dbReference type="ARBA" id="ARBA00022824"/>
    </source>
</evidence>
<gene>
    <name evidence="14" type="ORF">E2I00_009082</name>
</gene>
<evidence type="ECO:0000256" key="3">
    <source>
        <dbReference type="ARBA" id="ARBA00011034"/>
    </source>
</evidence>
<dbReference type="PANTHER" id="PTHR28621:SF1">
    <property type="entry name" value="SELENOPROTEIN S"/>
    <property type="match status" value="1"/>
</dbReference>
<dbReference type="EMBL" id="SGJD01002883">
    <property type="protein sequence ID" value="KAB0394171.1"/>
    <property type="molecule type" value="Genomic_DNA"/>
</dbReference>
<evidence type="ECO:0000313" key="15">
    <source>
        <dbReference type="Proteomes" id="UP000437017"/>
    </source>
</evidence>
<keyword evidence="9 13" id="KW-1133">Transmembrane helix</keyword>
<evidence type="ECO:0000256" key="12">
    <source>
        <dbReference type="SAM" id="MobiDB-lite"/>
    </source>
</evidence>
<dbReference type="Pfam" id="PF06936">
    <property type="entry name" value="Selenoprotein_S"/>
    <property type="match status" value="1"/>
</dbReference>
<accession>A0A643C1M9</accession>
<evidence type="ECO:0000256" key="8">
    <source>
        <dbReference type="ARBA" id="ARBA00022933"/>
    </source>
</evidence>
<dbReference type="GO" id="GO:0036502">
    <property type="term" value="C:Derlin-1-VIMP complex"/>
    <property type="evidence" value="ECO:0007669"/>
    <property type="project" value="TreeGrafter"/>
</dbReference>
<feature type="compositionally biased region" description="Polar residues" evidence="12">
    <location>
        <begin position="432"/>
        <end position="448"/>
    </location>
</feature>
<proteinExistence type="inferred from homology"/>